<accession>A0A158G1A4</accession>
<feature type="region of interest" description="Disordered" evidence="1">
    <location>
        <begin position="1"/>
        <end position="49"/>
    </location>
</feature>
<dbReference type="Proteomes" id="UP000055019">
    <property type="component" value="Unassembled WGS sequence"/>
</dbReference>
<comment type="caution">
    <text evidence="2">The sequence shown here is derived from an EMBL/GenBank/DDBJ whole genome shotgun (WGS) entry which is preliminary data.</text>
</comment>
<name>A0A158G1A4_9BURK</name>
<proteinExistence type="predicted"/>
<keyword evidence="3" id="KW-1185">Reference proteome</keyword>
<dbReference type="EMBL" id="FCOM02000003">
    <property type="protein sequence ID" value="SAL25667.1"/>
    <property type="molecule type" value="Genomic_DNA"/>
</dbReference>
<evidence type="ECO:0000256" key="1">
    <source>
        <dbReference type="SAM" id="MobiDB-lite"/>
    </source>
</evidence>
<dbReference type="AlphaFoldDB" id="A0A158G1A4"/>
<reference evidence="2" key="1">
    <citation type="submission" date="2016-01" db="EMBL/GenBank/DDBJ databases">
        <authorList>
            <person name="Peeters C."/>
        </authorList>
    </citation>
    <scope>NUCLEOTIDE SEQUENCE [LARGE SCALE GENOMIC DNA]</scope>
    <source>
        <strain evidence="2">LMG 29317</strain>
    </source>
</reference>
<evidence type="ECO:0000313" key="3">
    <source>
        <dbReference type="Proteomes" id="UP000055019"/>
    </source>
</evidence>
<evidence type="ECO:0000313" key="2">
    <source>
        <dbReference type="EMBL" id="SAL25667.1"/>
    </source>
</evidence>
<sequence>MVNSVEPKNSGSFDTRATFRRIIPPKLQRYTDDPFTASRLAEPSRGASP</sequence>
<organism evidence="2 3">
    <name type="scientific">Caballeronia arvi</name>
    <dbReference type="NCBI Taxonomy" id="1777135"/>
    <lineage>
        <taxon>Bacteria</taxon>
        <taxon>Pseudomonadati</taxon>
        <taxon>Pseudomonadota</taxon>
        <taxon>Betaproteobacteria</taxon>
        <taxon>Burkholderiales</taxon>
        <taxon>Burkholderiaceae</taxon>
        <taxon>Caballeronia</taxon>
    </lineage>
</organism>
<gene>
    <name evidence="2" type="ORF">AWB74_01078</name>
</gene>
<protein>
    <submittedName>
        <fullName evidence="2">Uncharacterized protein</fullName>
    </submittedName>
</protein>
<feature type="compositionally biased region" description="Polar residues" evidence="1">
    <location>
        <begin position="1"/>
        <end position="15"/>
    </location>
</feature>